<evidence type="ECO:0000313" key="2">
    <source>
        <dbReference type="Proteomes" id="UP001165287"/>
    </source>
</evidence>
<keyword evidence="2" id="KW-1185">Reference proteome</keyword>
<dbReference type="EMBL" id="JAIQUM010000002">
    <property type="protein sequence ID" value="MBZ5749009.1"/>
    <property type="molecule type" value="Genomic_DNA"/>
</dbReference>
<comment type="caution">
    <text evidence="1">The sequence shown here is derived from an EMBL/GenBank/DDBJ whole genome shotgun (WGS) entry which is preliminary data.</text>
</comment>
<name>A0ABS7ULU5_9BACI</name>
<sequence>MKTFLSKLKKLMKDFDESMDSYGNARLTVHNSLLDTKIDFEKKHTPNPKLLTTK</sequence>
<protein>
    <submittedName>
        <fullName evidence="1">Uncharacterized protein</fullName>
    </submittedName>
</protein>
<organism evidence="1 2">
    <name type="scientific">Metabacillus rhizolycopersici</name>
    <dbReference type="NCBI Taxonomy" id="2875709"/>
    <lineage>
        <taxon>Bacteria</taxon>
        <taxon>Bacillati</taxon>
        <taxon>Bacillota</taxon>
        <taxon>Bacilli</taxon>
        <taxon>Bacillales</taxon>
        <taxon>Bacillaceae</taxon>
        <taxon>Metabacillus</taxon>
    </lineage>
</organism>
<proteinExistence type="predicted"/>
<gene>
    <name evidence="1" type="ORF">K9V48_01755</name>
</gene>
<evidence type="ECO:0000313" key="1">
    <source>
        <dbReference type="EMBL" id="MBZ5749009.1"/>
    </source>
</evidence>
<accession>A0ABS7ULU5</accession>
<dbReference type="RefSeq" id="WP_224136387.1">
    <property type="nucleotide sequence ID" value="NZ_JAIQUM010000002.1"/>
</dbReference>
<reference evidence="1" key="1">
    <citation type="submission" date="2024-05" db="EMBL/GenBank/DDBJ databases">
        <title>Metabacillus sp. nov., isolated from the rhizosphere soil of tomato plants.</title>
        <authorList>
            <person name="Ma R."/>
        </authorList>
    </citation>
    <scope>NUCLEOTIDE SEQUENCE</scope>
    <source>
        <strain evidence="1">DBTR6</strain>
    </source>
</reference>
<dbReference type="Proteomes" id="UP001165287">
    <property type="component" value="Unassembled WGS sequence"/>
</dbReference>